<keyword evidence="4" id="KW-1185">Reference proteome</keyword>
<evidence type="ECO:0008006" key="5">
    <source>
        <dbReference type="Google" id="ProtNLM"/>
    </source>
</evidence>
<accession>A0ABY4AXU4</accession>
<keyword evidence="2" id="KW-0812">Transmembrane</keyword>
<feature type="region of interest" description="Disordered" evidence="1">
    <location>
        <begin position="418"/>
        <end position="440"/>
    </location>
</feature>
<feature type="transmembrane region" description="Helical" evidence="2">
    <location>
        <begin position="249"/>
        <end position="266"/>
    </location>
</feature>
<evidence type="ECO:0000313" key="4">
    <source>
        <dbReference type="Proteomes" id="UP000831304"/>
    </source>
</evidence>
<feature type="transmembrane region" description="Helical" evidence="2">
    <location>
        <begin position="171"/>
        <end position="196"/>
    </location>
</feature>
<keyword evidence="2" id="KW-1133">Transmembrane helix</keyword>
<feature type="transmembrane region" description="Helical" evidence="2">
    <location>
        <begin position="75"/>
        <end position="101"/>
    </location>
</feature>
<reference evidence="3 4" key="1">
    <citation type="submission" date="2022-03" db="EMBL/GenBank/DDBJ databases">
        <title>Agromyces sp. isolated from the gut of P. brevitarsis seulensis larvae.</title>
        <authorList>
            <person name="Won M."/>
            <person name="Kwon S.-W."/>
        </authorList>
    </citation>
    <scope>NUCLEOTIDE SEQUENCE [LARGE SCALE GENOMIC DNA]</scope>
    <source>
        <strain evidence="3 4">KACC 16215</strain>
    </source>
</reference>
<dbReference type="EMBL" id="CP094533">
    <property type="protein sequence ID" value="UOE26586.1"/>
    <property type="molecule type" value="Genomic_DNA"/>
</dbReference>
<gene>
    <name evidence="3" type="ORF">MTP13_02055</name>
</gene>
<feature type="transmembrane region" description="Helical" evidence="2">
    <location>
        <begin position="38"/>
        <end position="60"/>
    </location>
</feature>
<dbReference type="Proteomes" id="UP000831304">
    <property type="component" value="Chromosome"/>
</dbReference>
<feature type="transmembrane region" description="Helical" evidence="2">
    <location>
        <begin position="286"/>
        <end position="310"/>
    </location>
</feature>
<sequence>MARARGGNGRRRARRHHEALPTPRLIAAESAKAVAQGLLLGCAVALLLDCAAMLLALAVVPDAALGSTERLGRGIVAAAATGLVLVGVLLGVLASAARFALAAFYAGLPPKTDTLRDTVLVRGQLARTPSTPASVSLIGLGSLALLALIPCVALAAEHGGRLDDELSRAQFWPWAVAAGALLAAVLVCAAGVWLLVLRDRRWWQRLGSQLPKGVVGDRGPATRITTRAMRRAERRGWGALDRVAQAGRIAVAIGAGVVFLGVYLRQPGLYADPVAYTPQVERVIDAGTVVGAVVLALGILVLAVTGALAFRRTTAALRRAGAGDEPALEDPALLRSATTSLVGAATTLLVWWTVCGVAAAGWWFAAAVTTPADGSAAALRLPSFGEAAPFLAAWLAVGVLLVAARAVLEARGPALRNRFGYEPPSEPDDREYPDLPLFGQ</sequence>
<proteinExistence type="predicted"/>
<feature type="transmembrane region" description="Helical" evidence="2">
    <location>
        <begin position="341"/>
        <end position="367"/>
    </location>
</feature>
<evidence type="ECO:0000256" key="1">
    <source>
        <dbReference type="SAM" id="MobiDB-lite"/>
    </source>
</evidence>
<protein>
    <recommendedName>
        <fullName evidence="5">FtsX-like permease family protein</fullName>
    </recommendedName>
</protein>
<feature type="transmembrane region" description="Helical" evidence="2">
    <location>
        <begin position="135"/>
        <end position="156"/>
    </location>
</feature>
<dbReference type="RefSeq" id="WP_243569403.1">
    <property type="nucleotide sequence ID" value="NZ_BAAARD010000004.1"/>
</dbReference>
<evidence type="ECO:0000256" key="2">
    <source>
        <dbReference type="SAM" id="Phobius"/>
    </source>
</evidence>
<keyword evidence="2" id="KW-0472">Membrane</keyword>
<name>A0ABY4AXU4_9MICO</name>
<organism evidence="3 4">
    <name type="scientific">Agromyces soli</name>
    <dbReference type="NCBI Taxonomy" id="659012"/>
    <lineage>
        <taxon>Bacteria</taxon>
        <taxon>Bacillati</taxon>
        <taxon>Actinomycetota</taxon>
        <taxon>Actinomycetes</taxon>
        <taxon>Micrococcales</taxon>
        <taxon>Microbacteriaceae</taxon>
        <taxon>Agromyces</taxon>
    </lineage>
</organism>
<feature type="transmembrane region" description="Helical" evidence="2">
    <location>
        <begin position="387"/>
        <end position="408"/>
    </location>
</feature>
<evidence type="ECO:0000313" key="3">
    <source>
        <dbReference type="EMBL" id="UOE26586.1"/>
    </source>
</evidence>